<keyword evidence="4" id="KW-1185">Reference proteome</keyword>
<feature type="domain" description="Peptidase C39-like" evidence="2">
    <location>
        <begin position="101"/>
        <end position="220"/>
    </location>
</feature>
<evidence type="ECO:0000313" key="4">
    <source>
        <dbReference type="Proteomes" id="UP000256769"/>
    </source>
</evidence>
<name>A0A3D9CKK9_9FLAO</name>
<evidence type="ECO:0000313" key="3">
    <source>
        <dbReference type="EMBL" id="REC66282.1"/>
    </source>
</evidence>
<dbReference type="EMBL" id="QNUE01000009">
    <property type="protein sequence ID" value="REC66282.1"/>
    <property type="molecule type" value="Genomic_DNA"/>
</dbReference>
<evidence type="ECO:0000256" key="1">
    <source>
        <dbReference type="SAM" id="MobiDB-lite"/>
    </source>
</evidence>
<sequence length="276" mass="28702">MLNEHELYSFKGGLEGGQSDVHEIPEVIIPAPGGDDGGGDDGYDDGGDPPTWDDNDPSPGDDGDDPFPSGGGEDPGNDDDTSDPEQHNLPQPVPQICTQLGSTGECTMKALDVISKFFGGDAMGIHKDDFAQFVGLNNPGEAAMEFLINPNGGLTMDELNGLVDEFFTNTDLGGDTASIISHLDNGHPILATIIDPATNTGHAVVIIGFNAGTNMVTIANSLAPGGVETIAYNASTMVNQSAISGFQNNATVNQYRNDSNDWWIGCGMSASGEVIG</sequence>
<reference evidence="3 4" key="1">
    <citation type="journal article" date="2007" name="Int. J. Syst. Evol. Microbiol.">
        <title>Chryseobacterium flavum sp. nov., isolated from polluted soil.</title>
        <authorList>
            <person name="Zhou Y."/>
            <person name="Dong J."/>
            <person name="Wang X."/>
            <person name="Huang X."/>
            <person name="Zhang K.Y."/>
            <person name="Zhang Y.Q."/>
            <person name="Guo Y.F."/>
            <person name="Lai R."/>
            <person name="Li W.J."/>
        </authorList>
    </citation>
    <scope>NUCLEOTIDE SEQUENCE [LARGE SCALE GENOMIC DNA]</scope>
    <source>
        <strain evidence="3 4">KCTC 12877</strain>
    </source>
</reference>
<proteinExistence type="predicted"/>
<comment type="caution">
    <text evidence="3">The sequence shown here is derived from an EMBL/GenBank/DDBJ whole genome shotgun (WGS) entry which is preliminary data.</text>
</comment>
<protein>
    <recommendedName>
        <fullName evidence="2">Peptidase C39-like domain-containing protein</fullName>
    </recommendedName>
</protein>
<evidence type="ECO:0000259" key="2">
    <source>
        <dbReference type="Pfam" id="PF13529"/>
    </source>
</evidence>
<dbReference type="Proteomes" id="UP000256769">
    <property type="component" value="Unassembled WGS sequence"/>
</dbReference>
<feature type="region of interest" description="Disordered" evidence="1">
    <location>
        <begin position="1"/>
        <end position="98"/>
    </location>
</feature>
<dbReference type="Pfam" id="PF13529">
    <property type="entry name" value="Peptidase_C39_2"/>
    <property type="match status" value="1"/>
</dbReference>
<organism evidence="3 4">
    <name type="scientific">Chryseobacterium flavum</name>
    <dbReference type="NCBI Taxonomy" id="415851"/>
    <lineage>
        <taxon>Bacteria</taxon>
        <taxon>Pseudomonadati</taxon>
        <taxon>Bacteroidota</taxon>
        <taxon>Flavobacteriia</taxon>
        <taxon>Flavobacteriales</taxon>
        <taxon>Weeksellaceae</taxon>
        <taxon>Chryseobacterium group</taxon>
        <taxon>Chryseobacterium</taxon>
    </lineage>
</organism>
<feature type="compositionally biased region" description="Acidic residues" evidence="1">
    <location>
        <begin position="37"/>
        <end position="65"/>
    </location>
</feature>
<dbReference type="AlphaFoldDB" id="A0A3D9CKK9"/>
<dbReference type="InterPro" id="IPR039564">
    <property type="entry name" value="Peptidase_C39-like"/>
</dbReference>
<accession>A0A3D9CKK9</accession>
<gene>
    <name evidence="3" type="ORF">DRF59_12475</name>
</gene>